<keyword evidence="4" id="KW-1185">Reference proteome</keyword>
<dbReference type="EMBL" id="CAJNNV010010543">
    <property type="protein sequence ID" value="CAE8598751.1"/>
    <property type="molecule type" value="Genomic_DNA"/>
</dbReference>
<comment type="caution">
    <text evidence="1">The sequence shown here is derived from an EMBL/GenBank/DDBJ whole genome shotgun (WGS) entry which is preliminary data.</text>
</comment>
<sequence length="216" mass="22957">MAAANPQFAANVGQAVDTLRRDHAQIPRIAPGLNVVDPKIILELAQAGSLRFEGLPRYREFWDNFRTGVELVSTASSSEVVNVVQSGLYLRIRWKLVLVPRNVQGQATAGALGAARGMLGDAASGFKGGAAGSGLGGWLQGADDLLGKAQSWAQEAETSSSNAKGAAGVAERTVEMNSIYELDCWSGKVVRHTLEFRTPEEDFGLLGAMQGIPSFR</sequence>
<accession>A0A813EA63</accession>
<evidence type="ECO:0000313" key="1">
    <source>
        <dbReference type="EMBL" id="CAE8595808.1"/>
    </source>
</evidence>
<gene>
    <name evidence="1" type="ORF">PGLA1383_LOCUS14303</name>
    <name evidence="2" type="ORF">PGLA1383_LOCUS17154</name>
    <name evidence="3" type="ORF">PGLA2088_LOCUS27857</name>
</gene>
<proteinExistence type="predicted"/>
<name>A0A813EA63_POLGL</name>
<dbReference type="EMBL" id="CAJNNV010008132">
    <property type="protein sequence ID" value="CAE8595808.1"/>
    <property type="molecule type" value="Genomic_DNA"/>
</dbReference>
<dbReference type="AlphaFoldDB" id="A0A813EA63"/>
<dbReference type="Proteomes" id="UP000626109">
    <property type="component" value="Unassembled WGS sequence"/>
</dbReference>
<protein>
    <submittedName>
        <fullName evidence="1">Uncharacterized protein</fullName>
    </submittedName>
</protein>
<dbReference type="Proteomes" id="UP000654075">
    <property type="component" value="Unassembled WGS sequence"/>
</dbReference>
<evidence type="ECO:0000313" key="4">
    <source>
        <dbReference type="Proteomes" id="UP000654075"/>
    </source>
</evidence>
<dbReference type="EMBL" id="CAJNNW010027630">
    <property type="protein sequence ID" value="CAE8692410.1"/>
    <property type="molecule type" value="Genomic_DNA"/>
</dbReference>
<dbReference type="OrthoDB" id="407153at2759"/>
<organism evidence="1 4">
    <name type="scientific">Polarella glacialis</name>
    <name type="common">Dinoflagellate</name>
    <dbReference type="NCBI Taxonomy" id="89957"/>
    <lineage>
        <taxon>Eukaryota</taxon>
        <taxon>Sar</taxon>
        <taxon>Alveolata</taxon>
        <taxon>Dinophyceae</taxon>
        <taxon>Suessiales</taxon>
        <taxon>Suessiaceae</taxon>
        <taxon>Polarella</taxon>
    </lineage>
</organism>
<dbReference type="OMA" id="HANNQCA"/>
<evidence type="ECO:0000313" key="2">
    <source>
        <dbReference type="EMBL" id="CAE8598751.1"/>
    </source>
</evidence>
<evidence type="ECO:0000313" key="3">
    <source>
        <dbReference type="EMBL" id="CAE8692410.1"/>
    </source>
</evidence>
<reference evidence="1" key="1">
    <citation type="submission" date="2021-02" db="EMBL/GenBank/DDBJ databases">
        <authorList>
            <person name="Dougan E. K."/>
            <person name="Rhodes N."/>
            <person name="Thang M."/>
            <person name="Chan C."/>
        </authorList>
    </citation>
    <scope>NUCLEOTIDE SEQUENCE</scope>
</reference>